<name>A0A066YH28_9ACTN</name>
<dbReference type="eggNOG" id="COG2842">
    <property type="taxonomic scope" value="Bacteria"/>
</dbReference>
<evidence type="ECO:0000313" key="2">
    <source>
        <dbReference type="EMBL" id="KDN80462.1"/>
    </source>
</evidence>
<sequence>MTPAAGQPAVQAGTATPTTWEEWRRFVDRKRPAPPSPEGPRRSAAQRLVYHSRFVVVRTPALEQITTSVRTLTLLGRHQDGTARPGLIVTGPPTTGKSTALQEVGRTYELHQRSLSRTPVPGRAPVAYILVPPGASAKSLAAEFARFVGLPVGPRMTQALLTTTVCSMYTSLGVSLVLVDEIHRLNPRTTNGSEAADFLKDLTERLPATFVYAGIDVTDTPLFTGVRGAQLAGRTSLIDCDPLPALIGDRTPFRSTVAAFENALDLTAHRPGSLRRLAPYLHQRTAGRIGSLSRLIRQAAITAILDGTEKITKTSLDAITLDHLAEQHHRPIRPTARRR</sequence>
<dbReference type="Pfam" id="PF05621">
    <property type="entry name" value="TniB"/>
    <property type="match status" value="1"/>
</dbReference>
<evidence type="ECO:0000256" key="1">
    <source>
        <dbReference type="SAM" id="MobiDB-lite"/>
    </source>
</evidence>
<dbReference type="SUPFAM" id="SSF52540">
    <property type="entry name" value="P-loop containing nucleoside triphosphate hydrolases"/>
    <property type="match status" value="1"/>
</dbReference>
<dbReference type="AlphaFoldDB" id="A0A066YH28"/>
<keyword evidence="3" id="KW-1185">Reference proteome</keyword>
<evidence type="ECO:0008006" key="4">
    <source>
        <dbReference type="Google" id="ProtNLM"/>
    </source>
</evidence>
<reference evidence="2 3" key="1">
    <citation type="submission" date="2014-05" db="EMBL/GenBank/DDBJ databases">
        <title>Draft Genome Sequence of Kitasatospora cheerisanensis KCTC 2395.</title>
        <authorList>
            <person name="Nam D.H."/>
        </authorList>
    </citation>
    <scope>NUCLEOTIDE SEQUENCE [LARGE SCALE GENOMIC DNA]</scope>
    <source>
        <strain evidence="2 3">KCTC 2395</strain>
    </source>
</reference>
<dbReference type="Proteomes" id="UP000027178">
    <property type="component" value="Unassembled WGS sequence"/>
</dbReference>
<dbReference type="EMBL" id="JNBY01000176">
    <property type="protein sequence ID" value="KDN80462.1"/>
    <property type="molecule type" value="Genomic_DNA"/>
</dbReference>
<comment type="caution">
    <text evidence="2">The sequence shown here is derived from an EMBL/GenBank/DDBJ whole genome shotgun (WGS) entry which is preliminary data.</text>
</comment>
<proteinExistence type="predicted"/>
<gene>
    <name evidence="2" type="ORF">KCH_77940</name>
</gene>
<organism evidence="2 3">
    <name type="scientific">Kitasatospora cheerisanensis KCTC 2395</name>
    <dbReference type="NCBI Taxonomy" id="1348663"/>
    <lineage>
        <taxon>Bacteria</taxon>
        <taxon>Bacillati</taxon>
        <taxon>Actinomycetota</taxon>
        <taxon>Actinomycetes</taxon>
        <taxon>Kitasatosporales</taxon>
        <taxon>Streptomycetaceae</taxon>
        <taxon>Kitasatospora</taxon>
    </lineage>
</organism>
<protein>
    <recommendedName>
        <fullName evidence="4">ATP/GTP-binding protein</fullName>
    </recommendedName>
</protein>
<accession>A0A066YH28</accession>
<evidence type="ECO:0000313" key="3">
    <source>
        <dbReference type="Proteomes" id="UP000027178"/>
    </source>
</evidence>
<dbReference type="InterPro" id="IPR027417">
    <property type="entry name" value="P-loop_NTPase"/>
</dbReference>
<dbReference type="InterPro" id="IPR008868">
    <property type="entry name" value="TniB"/>
</dbReference>
<dbReference type="HOGENOM" id="CLU_063018_1_0_11"/>
<dbReference type="Gene3D" id="3.40.50.300">
    <property type="entry name" value="P-loop containing nucleotide triphosphate hydrolases"/>
    <property type="match status" value="1"/>
</dbReference>
<feature type="region of interest" description="Disordered" evidence="1">
    <location>
        <begin position="1"/>
        <end position="22"/>
    </location>
</feature>
<dbReference type="PATRIC" id="fig|1348663.4.peg.7511"/>